<evidence type="ECO:0000256" key="1">
    <source>
        <dbReference type="ARBA" id="ARBA00022490"/>
    </source>
</evidence>
<name>A0A0R1LQ80_9LACO</name>
<dbReference type="EMBL" id="AZEE01000028">
    <property type="protein sequence ID" value="KRK98021.1"/>
    <property type="molecule type" value="Genomic_DNA"/>
</dbReference>
<dbReference type="InterPro" id="IPR020627">
    <property type="entry name" value="KhpA"/>
</dbReference>
<comment type="similarity">
    <text evidence="3">Belongs to the KhpA RNA-binding protein family.</text>
</comment>
<dbReference type="GO" id="GO:0005737">
    <property type="term" value="C:cytoplasm"/>
    <property type="evidence" value="ECO:0007669"/>
    <property type="project" value="UniProtKB-SubCell"/>
</dbReference>
<dbReference type="GO" id="GO:0071555">
    <property type="term" value="P:cell wall organization"/>
    <property type="evidence" value="ECO:0007669"/>
    <property type="project" value="UniProtKB-KW"/>
</dbReference>
<keyword evidence="1 3" id="KW-0963">Cytoplasm</keyword>
<evidence type="ECO:0000313" key="5">
    <source>
        <dbReference type="Proteomes" id="UP000051160"/>
    </source>
</evidence>
<proteinExistence type="inferred from homology"/>
<gene>
    <name evidence="3" type="primary">khpA</name>
    <name evidence="4" type="ORF">FD04_GL000998</name>
</gene>
<dbReference type="InterPro" id="IPR015946">
    <property type="entry name" value="KH_dom-like_a/b"/>
</dbReference>
<dbReference type="PANTHER" id="PTHR34654:SF1">
    <property type="entry name" value="RNA-BINDING PROTEIN KHPA"/>
    <property type="match status" value="1"/>
</dbReference>
<dbReference type="PANTHER" id="PTHR34654">
    <property type="entry name" value="UPF0109 PROTEIN SCO5592"/>
    <property type="match status" value="1"/>
</dbReference>
<dbReference type="OrthoDB" id="9812389at2"/>
<comment type="subunit">
    <text evidence="3">Forms a complex with KhpB.</text>
</comment>
<comment type="caution">
    <text evidence="4">The sequence shown here is derived from an EMBL/GenBank/DDBJ whole genome shotgun (WGS) entry which is preliminary data.</text>
</comment>
<sequence length="85" mass="9692">MTDFKKLITTIVTPLVEHPEAIEIERVETDRFYEYHLTVAGDDVGRVIGKRGHVASAIRTIVYSVRVNDSKRVRLVINDESKAPR</sequence>
<dbReference type="GO" id="GO:0003723">
    <property type="term" value="F:RNA binding"/>
    <property type="evidence" value="ECO:0007669"/>
    <property type="project" value="UniProtKB-UniRule"/>
</dbReference>
<dbReference type="Gene3D" id="3.30.300.20">
    <property type="match status" value="1"/>
</dbReference>
<evidence type="ECO:0000256" key="2">
    <source>
        <dbReference type="ARBA" id="ARBA00022884"/>
    </source>
</evidence>
<protein>
    <recommendedName>
        <fullName evidence="3">RNA-binding protein KhpA</fullName>
    </recommendedName>
    <alternativeName>
        <fullName evidence="3">KH-domain protein A</fullName>
    </alternativeName>
</protein>
<dbReference type="GO" id="GO:0008360">
    <property type="term" value="P:regulation of cell shape"/>
    <property type="evidence" value="ECO:0007669"/>
    <property type="project" value="UniProtKB-KW"/>
</dbReference>
<evidence type="ECO:0000313" key="4">
    <source>
        <dbReference type="EMBL" id="KRK98021.1"/>
    </source>
</evidence>
<dbReference type="HAMAP" id="MF_00088">
    <property type="entry name" value="KhpA"/>
    <property type="match status" value="1"/>
</dbReference>
<dbReference type="STRING" id="1423776.FD04_GL000998"/>
<keyword evidence="3" id="KW-0143">Chaperone</keyword>
<dbReference type="Proteomes" id="UP000051160">
    <property type="component" value="Unassembled WGS sequence"/>
</dbReference>
<comment type="function">
    <text evidence="3">A probable RNA chaperone. Forms a complex with KhpB which binds to cellular RNA and controls its expression. Plays a role in peptidoglycan (PG) homeostasis and cell length regulation.</text>
</comment>
<evidence type="ECO:0000256" key="3">
    <source>
        <dbReference type="HAMAP-Rule" id="MF_00088"/>
    </source>
</evidence>
<dbReference type="GO" id="GO:0009252">
    <property type="term" value="P:peptidoglycan biosynthetic process"/>
    <property type="evidence" value="ECO:0007669"/>
    <property type="project" value="UniProtKB-UniRule"/>
</dbReference>
<reference evidence="4 5" key="1">
    <citation type="journal article" date="2015" name="Genome Announc.">
        <title>Expanding the biotechnology potential of lactobacilli through comparative genomics of 213 strains and associated genera.</title>
        <authorList>
            <person name="Sun Z."/>
            <person name="Harris H.M."/>
            <person name="McCann A."/>
            <person name="Guo C."/>
            <person name="Argimon S."/>
            <person name="Zhang W."/>
            <person name="Yang X."/>
            <person name="Jeffery I.B."/>
            <person name="Cooney J.C."/>
            <person name="Kagawa T.F."/>
            <person name="Liu W."/>
            <person name="Song Y."/>
            <person name="Salvetti E."/>
            <person name="Wrobel A."/>
            <person name="Rasinkangas P."/>
            <person name="Parkhill J."/>
            <person name="Rea M.C."/>
            <person name="O'Sullivan O."/>
            <person name="Ritari J."/>
            <person name="Douillard F.P."/>
            <person name="Paul Ross R."/>
            <person name="Yang R."/>
            <person name="Briner A.E."/>
            <person name="Felis G.E."/>
            <person name="de Vos W.M."/>
            <person name="Barrangou R."/>
            <person name="Klaenhammer T.R."/>
            <person name="Caufield P.W."/>
            <person name="Cui Y."/>
            <person name="Zhang H."/>
            <person name="O'Toole P.W."/>
        </authorList>
    </citation>
    <scope>NUCLEOTIDE SEQUENCE [LARGE SCALE GENOMIC DNA]</scope>
    <source>
        <strain evidence="4 5">DSM 19909</strain>
    </source>
</reference>
<keyword evidence="3" id="KW-0133">Cell shape</keyword>
<keyword evidence="2 3" id="KW-0694">RNA-binding</keyword>
<keyword evidence="5" id="KW-1185">Reference proteome</keyword>
<dbReference type="PATRIC" id="fig|1423776.4.peg.1007"/>
<organism evidence="4 5">
    <name type="scientific">Secundilactobacillus odoratitofui DSM 19909 = JCM 15043</name>
    <dbReference type="NCBI Taxonomy" id="1423776"/>
    <lineage>
        <taxon>Bacteria</taxon>
        <taxon>Bacillati</taxon>
        <taxon>Bacillota</taxon>
        <taxon>Bacilli</taxon>
        <taxon>Lactobacillales</taxon>
        <taxon>Lactobacillaceae</taxon>
        <taxon>Secundilactobacillus</taxon>
    </lineage>
</organism>
<dbReference type="Pfam" id="PF13083">
    <property type="entry name" value="KH_KhpA-B"/>
    <property type="match status" value="1"/>
</dbReference>
<accession>A0A0R1LQ80</accession>
<dbReference type="AlphaFoldDB" id="A0A0R1LQ80"/>
<dbReference type="CDD" id="cd22533">
    <property type="entry name" value="KH-II_YlqC-like"/>
    <property type="match status" value="1"/>
</dbReference>
<keyword evidence="3" id="KW-0961">Cell wall biogenesis/degradation</keyword>
<dbReference type="RefSeq" id="WP_056947828.1">
    <property type="nucleotide sequence ID" value="NZ_AZEE01000028.1"/>
</dbReference>
<comment type="subcellular location">
    <subcellularLocation>
        <location evidence="3">Cytoplasm</location>
    </subcellularLocation>
</comment>